<feature type="signal peptide" evidence="8">
    <location>
        <begin position="1"/>
        <end position="24"/>
    </location>
</feature>
<evidence type="ECO:0000256" key="2">
    <source>
        <dbReference type="ARBA" id="ARBA00008725"/>
    </source>
</evidence>
<evidence type="ECO:0000256" key="5">
    <source>
        <dbReference type="ARBA" id="ARBA00022448"/>
    </source>
</evidence>
<protein>
    <recommendedName>
        <fullName evidence="4 7">Phosphate-binding protein PstS</fullName>
    </recommendedName>
</protein>
<accession>A0ABT1XCI3</accession>
<dbReference type="SUPFAM" id="SSF53850">
    <property type="entry name" value="Periplasmic binding protein-like II"/>
    <property type="match status" value="1"/>
</dbReference>
<keyword evidence="8" id="KW-0732">Signal</keyword>
<dbReference type="Proteomes" id="UP001524642">
    <property type="component" value="Unassembled WGS sequence"/>
</dbReference>
<evidence type="ECO:0000256" key="6">
    <source>
        <dbReference type="ARBA" id="ARBA00022592"/>
    </source>
</evidence>
<evidence type="ECO:0000259" key="9">
    <source>
        <dbReference type="Pfam" id="PF12849"/>
    </source>
</evidence>
<dbReference type="Gene3D" id="3.40.190.10">
    <property type="entry name" value="Periplasmic binding protein-like II"/>
    <property type="match status" value="2"/>
</dbReference>
<comment type="function">
    <text evidence="1 7">Part of the ABC transporter complex PstSACB involved in phosphate import.</text>
</comment>
<sequence length="350" mass="37141">MLRRSASRLLLAMLAAMSVSPAWADGFAGAGSTFAHPLLARWGQVYTALQGEGGSAFGADGGFDYEPVGSMGGIMRVLQRAVDFGATDVPMQPEEVERHGLAQFPIATGGVAVVANLRGTPTGTLRLSAPVLARIYLGEVTRWSDPAITALNPGLRLPEAPIAVVHRSDRSGTSWHFTTYLAAGSPEWQSRIGVETLPRWPVGTGLRGNSAVADRVQATENSIGYVEAGQAAQRGLPVALLENRAGRFVAPTLPTLRAALASTRWDPRRHFAQGATDATGEDAYPITATVFVVAPRQPGTAARGRHLTEFFRMALTERAGDATALGFVPLPEAVAREVSEYWRSSISGAR</sequence>
<dbReference type="PIRSF" id="PIRSF002756">
    <property type="entry name" value="PstS"/>
    <property type="match status" value="1"/>
</dbReference>
<dbReference type="PANTHER" id="PTHR42996:SF1">
    <property type="entry name" value="PHOSPHATE-BINDING PROTEIN PSTS"/>
    <property type="match status" value="1"/>
</dbReference>
<dbReference type="EMBL" id="JANJOU010000043">
    <property type="protein sequence ID" value="MCR0985843.1"/>
    <property type="molecule type" value="Genomic_DNA"/>
</dbReference>
<comment type="caution">
    <text evidence="10">The sequence shown here is derived from an EMBL/GenBank/DDBJ whole genome shotgun (WGS) entry which is preliminary data.</text>
</comment>
<gene>
    <name evidence="10" type="primary">pstS</name>
    <name evidence="10" type="ORF">NRP21_27705</name>
</gene>
<evidence type="ECO:0000256" key="1">
    <source>
        <dbReference type="ARBA" id="ARBA00002841"/>
    </source>
</evidence>
<keyword evidence="11" id="KW-1185">Reference proteome</keyword>
<evidence type="ECO:0000256" key="8">
    <source>
        <dbReference type="SAM" id="SignalP"/>
    </source>
</evidence>
<evidence type="ECO:0000256" key="4">
    <source>
        <dbReference type="ARBA" id="ARBA00021889"/>
    </source>
</evidence>
<dbReference type="InterPro" id="IPR024370">
    <property type="entry name" value="PBP_domain"/>
</dbReference>
<proteinExistence type="inferred from homology"/>
<dbReference type="CDD" id="cd13565">
    <property type="entry name" value="PBP2_PstS"/>
    <property type="match status" value="1"/>
</dbReference>
<dbReference type="RefSeq" id="WP_257719488.1">
    <property type="nucleotide sequence ID" value="NZ_JANJOU010000043.1"/>
</dbReference>
<keyword evidence="5 7" id="KW-0813">Transport</keyword>
<evidence type="ECO:0000256" key="3">
    <source>
        <dbReference type="ARBA" id="ARBA00011529"/>
    </source>
</evidence>
<dbReference type="InterPro" id="IPR005673">
    <property type="entry name" value="ABC_phos-bd_PstS"/>
</dbReference>
<name>A0ABT1XCI3_9PROT</name>
<reference evidence="10 11" key="1">
    <citation type="submission" date="2022-06" db="EMBL/GenBank/DDBJ databases">
        <title>Roseomonas CN29.</title>
        <authorList>
            <person name="Cheng Y."/>
            <person name="He X."/>
        </authorList>
    </citation>
    <scope>NUCLEOTIDE SEQUENCE [LARGE SCALE GENOMIC DNA]</scope>
    <source>
        <strain evidence="10 11">CN29</strain>
    </source>
</reference>
<comment type="subunit">
    <text evidence="3 7">The complex is composed of two ATP-binding proteins (PstB), two transmembrane proteins (PstC and PstA) and a solute-binding protein (PstS).</text>
</comment>
<feature type="chain" id="PRO_5046860997" description="Phosphate-binding protein PstS" evidence="8">
    <location>
        <begin position="25"/>
        <end position="350"/>
    </location>
</feature>
<organism evidence="10 11">
    <name type="scientific">Roseomonas populi</name>
    <dbReference type="NCBI Taxonomy" id="3121582"/>
    <lineage>
        <taxon>Bacteria</taxon>
        <taxon>Pseudomonadati</taxon>
        <taxon>Pseudomonadota</taxon>
        <taxon>Alphaproteobacteria</taxon>
        <taxon>Acetobacterales</taxon>
        <taxon>Roseomonadaceae</taxon>
        <taxon>Roseomonas</taxon>
    </lineage>
</organism>
<evidence type="ECO:0000313" key="11">
    <source>
        <dbReference type="Proteomes" id="UP001524642"/>
    </source>
</evidence>
<dbReference type="NCBIfam" id="TIGR00975">
    <property type="entry name" value="3a0107s03"/>
    <property type="match status" value="1"/>
</dbReference>
<comment type="similarity">
    <text evidence="2 7">Belongs to the PstS family.</text>
</comment>
<dbReference type="InterPro" id="IPR050962">
    <property type="entry name" value="Phosphate-bind_PstS"/>
</dbReference>
<feature type="domain" description="PBP" evidence="9">
    <location>
        <begin position="27"/>
        <end position="300"/>
    </location>
</feature>
<evidence type="ECO:0000256" key="7">
    <source>
        <dbReference type="PIRNR" id="PIRNR002756"/>
    </source>
</evidence>
<dbReference type="PANTHER" id="PTHR42996">
    <property type="entry name" value="PHOSPHATE-BINDING PROTEIN PSTS"/>
    <property type="match status" value="1"/>
</dbReference>
<evidence type="ECO:0000313" key="10">
    <source>
        <dbReference type="EMBL" id="MCR0985843.1"/>
    </source>
</evidence>
<dbReference type="Pfam" id="PF12849">
    <property type="entry name" value="PBP_like_2"/>
    <property type="match status" value="1"/>
</dbReference>
<keyword evidence="6 7" id="KW-0592">Phosphate transport</keyword>